<accession>A0ABX0JTG8</accession>
<feature type="transmembrane region" description="Helical" evidence="1">
    <location>
        <begin position="30"/>
        <end position="51"/>
    </location>
</feature>
<evidence type="ECO:0000313" key="2">
    <source>
        <dbReference type="EMBL" id="NHN86068.1"/>
    </source>
</evidence>
<proteinExistence type="predicted"/>
<comment type="caution">
    <text evidence="2">The sequence shown here is derived from an EMBL/GenBank/DDBJ whole genome shotgun (WGS) entry which is preliminary data.</text>
</comment>
<name>A0ABX0JTG8_9PROT</name>
<keyword evidence="1" id="KW-0812">Transmembrane</keyword>
<keyword evidence="3" id="KW-1185">Reference proteome</keyword>
<dbReference type="RefSeq" id="WP_173584453.1">
    <property type="nucleotide sequence ID" value="NZ_WOTB01000025.1"/>
</dbReference>
<evidence type="ECO:0000313" key="3">
    <source>
        <dbReference type="Proteomes" id="UP000635278"/>
    </source>
</evidence>
<gene>
    <name evidence="2" type="ORF">GOB93_15665</name>
</gene>
<protein>
    <submittedName>
        <fullName evidence="2">Uncharacterized protein</fullName>
    </submittedName>
</protein>
<sequence length="63" mass="6716">MAAALPDPEHAETVRDGIVQVFAFITSYRFLGNVALSVIGTILFVVLSIVISTRLSAPKNDAV</sequence>
<keyword evidence="1" id="KW-1133">Transmembrane helix</keyword>
<dbReference type="EMBL" id="WOTB01000025">
    <property type="protein sequence ID" value="NHN86068.1"/>
    <property type="molecule type" value="Genomic_DNA"/>
</dbReference>
<organism evidence="2 3">
    <name type="scientific">Acetobacter musti</name>
    <dbReference type="NCBI Taxonomy" id="864732"/>
    <lineage>
        <taxon>Bacteria</taxon>
        <taxon>Pseudomonadati</taxon>
        <taxon>Pseudomonadota</taxon>
        <taxon>Alphaproteobacteria</taxon>
        <taxon>Acetobacterales</taxon>
        <taxon>Acetobacteraceae</taxon>
        <taxon>Acetobacter</taxon>
    </lineage>
</organism>
<evidence type="ECO:0000256" key="1">
    <source>
        <dbReference type="SAM" id="Phobius"/>
    </source>
</evidence>
<dbReference type="Proteomes" id="UP000635278">
    <property type="component" value="Unassembled WGS sequence"/>
</dbReference>
<reference evidence="2 3" key="1">
    <citation type="journal article" date="2020" name="Int. J. Syst. Evol. Microbiol.">
        <title>Novel acetic acid bacteria from cider fermentations: Acetobacter conturbans sp. nov. and Acetobacter fallax sp. nov.</title>
        <authorList>
            <person name="Sombolestani A.S."/>
            <person name="Cleenwerck I."/>
            <person name="Cnockaert M."/>
            <person name="Borremans W."/>
            <person name="Wieme A.D."/>
            <person name="De Vuyst L."/>
            <person name="Vandamme P."/>
        </authorList>
    </citation>
    <scope>NUCLEOTIDE SEQUENCE [LARGE SCALE GENOMIC DNA]</scope>
    <source>
        <strain evidence="2 3">LMG 30640</strain>
    </source>
</reference>
<keyword evidence="1" id="KW-0472">Membrane</keyword>